<dbReference type="AlphaFoldDB" id="A0A9N9LS18"/>
<dbReference type="CDD" id="cd22921">
    <property type="entry name" value="HFD_CENP-X"/>
    <property type="match status" value="1"/>
</dbReference>
<keyword evidence="6" id="KW-0539">Nucleus</keyword>
<accession>A0A9N9LS18</accession>
<dbReference type="GO" id="GO:0031297">
    <property type="term" value="P:replication fork processing"/>
    <property type="evidence" value="ECO:0007669"/>
    <property type="project" value="TreeGrafter"/>
</dbReference>
<evidence type="ECO:0000313" key="8">
    <source>
        <dbReference type="EMBL" id="CAG8980255.1"/>
    </source>
</evidence>
<evidence type="ECO:0008006" key="10">
    <source>
        <dbReference type="Google" id="ProtNLM"/>
    </source>
</evidence>
<proteinExistence type="inferred from homology"/>
<dbReference type="GO" id="GO:0071821">
    <property type="term" value="C:FANCM-MHF complex"/>
    <property type="evidence" value="ECO:0007669"/>
    <property type="project" value="TreeGrafter"/>
</dbReference>
<feature type="compositionally biased region" description="Pro residues" evidence="7">
    <location>
        <begin position="1"/>
        <end position="18"/>
    </location>
</feature>
<dbReference type="PANTHER" id="PTHR28680">
    <property type="entry name" value="CENTROMERE PROTEIN X"/>
    <property type="match status" value="1"/>
</dbReference>
<evidence type="ECO:0000256" key="4">
    <source>
        <dbReference type="ARBA" id="ARBA00023125"/>
    </source>
</evidence>
<feature type="compositionally biased region" description="Acidic residues" evidence="7">
    <location>
        <begin position="67"/>
        <end position="85"/>
    </location>
</feature>
<dbReference type="GO" id="GO:0003677">
    <property type="term" value="F:DNA binding"/>
    <property type="evidence" value="ECO:0007669"/>
    <property type="project" value="UniProtKB-KW"/>
</dbReference>
<comment type="caution">
    <text evidence="8">The sequence shown here is derived from an EMBL/GenBank/DDBJ whole genome shotgun (WGS) entry which is preliminary data.</text>
</comment>
<dbReference type="Gene3D" id="6.10.130.30">
    <property type="match status" value="1"/>
</dbReference>
<feature type="compositionally biased region" description="Low complexity" evidence="7">
    <location>
        <begin position="57"/>
        <end position="66"/>
    </location>
</feature>
<dbReference type="OrthoDB" id="2500381at2759"/>
<reference evidence="8" key="1">
    <citation type="submission" date="2021-07" db="EMBL/GenBank/DDBJ databases">
        <authorList>
            <person name="Durling M."/>
        </authorList>
    </citation>
    <scope>NUCLEOTIDE SEQUENCE</scope>
</reference>
<dbReference type="GO" id="GO:0051382">
    <property type="term" value="P:kinetochore assembly"/>
    <property type="evidence" value="ECO:0007669"/>
    <property type="project" value="InterPro"/>
</dbReference>
<keyword evidence="5" id="KW-0234">DNA repair</keyword>
<evidence type="ECO:0000256" key="5">
    <source>
        <dbReference type="ARBA" id="ARBA00023204"/>
    </source>
</evidence>
<dbReference type="GO" id="GO:0000712">
    <property type="term" value="P:resolution of meiotic recombination intermediates"/>
    <property type="evidence" value="ECO:0007669"/>
    <property type="project" value="TreeGrafter"/>
</dbReference>
<dbReference type="Proteomes" id="UP000701801">
    <property type="component" value="Unassembled WGS sequence"/>
</dbReference>
<evidence type="ECO:0000256" key="2">
    <source>
        <dbReference type="ARBA" id="ARBA00009359"/>
    </source>
</evidence>
<comment type="similarity">
    <text evidence="2">Belongs to the CENP-X/MHF2 family.</text>
</comment>
<comment type="subcellular location">
    <subcellularLocation>
        <location evidence="1">Nucleus</location>
    </subcellularLocation>
</comment>
<feature type="compositionally biased region" description="Basic and acidic residues" evidence="7">
    <location>
        <begin position="96"/>
        <end position="110"/>
    </location>
</feature>
<dbReference type="InterPro" id="IPR018552">
    <property type="entry name" value="CENP-X"/>
</dbReference>
<evidence type="ECO:0000256" key="6">
    <source>
        <dbReference type="ARBA" id="ARBA00023242"/>
    </source>
</evidence>
<dbReference type="GO" id="GO:0006281">
    <property type="term" value="P:DNA repair"/>
    <property type="evidence" value="ECO:0007669"/>
    <property type="project" value="UniProtKB-KW"/>
</dbReference>
<keyword evidence="3" id="KW-0227">DNA damage</keyword>
<name>A0A9N9LS18_9HELO</name>
<evidence type="ECO:0000256" key="1">
    <source>
        <dbReference type="ARBA" id="ARBA00004123"/>
    </source>
</evidence>
<feature type="region of interest" description="Disordered" evidence="7">
    <location>
        <begin position="1"/>
        <end position="110"/>
    </location>
</feature>
<organism evidence="8 9">
    <name type="scientific">Hymenoscyphus albidus</name>
    <dbReference type="NCBI Taxonomy" id="595503"/>
    <lineage>
        <taxon>Eukaryota</taxon>
        <taxon>Fungi</taxon>
        <taxon>Dikarya</taxon>
        <taxon>Ascomycota</taxon>
        <taxon>Pezizomycotina</taxon>
        <taxon>Leotiomycetes</taxon>
        <taxon>Helotiales</taxon>
        <taxon>Helotiaceae</taxon>
        <taxon>Hymenoscyphus</taxon>
    </lineage>
</organism>
<sequence length="186" mass="20583">MPPRPFKPPRPSASSPPEPRAKSKSKANPKSKTNAGIKKSVPKRKSPPTDTRRDSGRSLGLPSLSPDSDDAPVEEEAEEIEDTDDPFASQQRAPAARKEREKPREEEEVRKQVIPQDLLNVLLHSHFKGETRIKKDACSAIARYMETFVREGVARCIWAGSGDAEGGGMLEVEDLEKLAPQLLMDF</sequence>
<evidence type="ECO:0000256" key="3">
    <source>
        <dbReference type="ARBA" id="ARBA00022763"/>
    </source>
</evidence>
<protein>
    <recommendedName>
        <fullName evidence="10">Centromere protein X</fullName>
    </recommendedName>
</protein>
<dbReference type="Pfam" id="PF09415">
    <property type="entry name" value="CENP-X"/>
    <property type="match status" value="1"/>
</dbReference>
<keyword evidence="9" id="KW-1185">Reference proteome</keyword>
<keyword evidence="4" id="KW-0238">DNA-binding</keyword>
<dbReference type="PANTHER" id="PTHR28680:SF1">
    <property type="entry name" value="CENTROMERE PROTEIN X"/>
    <property type="match status" value="1"/>
</dbReference>
<evidence type="ECO:0000256" key="7">
    <source>
        <dbReference type="SAM" id="MobiDB-lite"/>
    </source>
</evidence>
<gene>
    <name evidence="8" type="ORF">HYALB_00013261</name>
</gene>
<evidence type="ECO:0000313" key="9">
    <source>
        <dbReference type="Proteomes" id="UP000701801"/>
    </source>
</evidence>
<dbReference type="EMBL" id="CAJVRM010000371">
    <property type="protein sequence ID" value="CAG8980255.1"/>
    <property type="molecule type" value="Genomic_DNA"/>
</dbReference>